<keyword evidence="6" id="KW-1185">Reference proteome</keyword>
<dbReference type="Gene3D" id="3.40.50.720">
    <property type="entry name" value="NAD(P)-binding Rossmann-like Domain"/>
    <property type="match status" value="1"/>
</dbReference>
<dbReference type="PRINTS" id="PR00081">
    <property type="entry name" value="GDHRDH"/>
</dbReference>
<dbReference type="CDD" id="cd05339">
    <property type="entry name" value="17beta-HSDXI-like_SDR_c"/>
    <property type="match status" value="1"/>
</dbReference>
<evidence type="ECO:0000313" key="6">
    <source>
        <dbReference type="Proteomes" id="UP001159405"/>
    </source>
</evidence>
<dbReference type="InterPro" id="IPR057326">
    <property type="entry name" value="KR_dom"/>
</dbReference>
<gene>
    <name evidence="5" type="ORF">PLOB_00024518</name>
</gene>
<comment type="similarity">
    <text evidence="1 3">Belongs to the short-chain dehydrogenases/reductases (SDR) family.</text>
</comment>
<dbReference type="EMBL" id="CALNXK010000292">
    <property type="protein sequence ID" value="CAH3181259.1"/>
    <property type="molecule type" value="Genomic_DNA"/>
</dbReference>
<organism evidence="5 6">
    <name type="scientific">Porites lobata</name>
    <dbReference type="NCBI Taxonomy" id="104759"/>
    <lineage>
        <taxon>Eukaryota</taxon>
        <taxon>Metazoa</taxon>
        <taxon>Cnidaria</taxon>
        <taxon>Anthozoa</taxon>
        <taxon>Hexacorallia</taxon>
        <taxon>Scleractinia</taxon>
        <taxon>Fungiina</taxon>
        <taxon>Poritidae</taxon>
        <taxon>Porites</taxon>
    </lineage>
</organism>
<evidence type="ECO:0000256" key="1">
    <source>
        <dbReference type="ARBA" id="ARBA00006484"/>
    </source>
</evidence>
<sequence length="304" mass="33890">MWLIFELFLVWLKVIYYWAEAVFRAVVRPPKKNIEGQIVLITGAGGGIGRKLSLEFAAHGAKLVLWDINKDTNEETAAQVRALGKVAHTYVCDLSSKDDIYRVGAKVQREVGPVDILVNNAGILSGRKLLNLKDEDIERTMKINTLAHFWTIRSFLPRMLERNKGHIVNITSLAGTFPTANLTDYCASKFGATGLNHSLALELHQMGRDDIKLTCVQPYTVNTGLVWHPESRFPSLYPTLEVDYVAKEIVAGTLRDEPLVVIPRAVVLNYVLAGLMPIKAGYVLHDFLRVGVGEHFPGEEKKAD</sequence>
<dbReference type="PANTHER" id="PTHR24322">
    <property type="entry name" value="PKSB"/>
    <property type="match status" value="1"/>
</dbReference>
<comment type="caution">
    <text evidence="5">The sequence shown here is derived from an EMBL/GenBank/DDBJ whole genome shotgun (WGS) entry which is preliminary data.</text>
</comment>
<evidence type="ECO:0000313" key="5">
    <source>
        <dbReference type="EMBL" id="CAH3181259.1"/>
    </source>
</evidence>
<reference evidence="5 6" key="1">
    <citation type="submission" date="2022-05" db="EMBL/GenBank/DDBJ databases">
        <authorList>
            <consortium name="Genoscope - CEA"/>
            <person name="William W."/>
        </authorList>
    </citation>
    <scope>NUCLEOTIDE SEQUENCE [LARGE SCALE GENOMIC DNA]</scope>
</reference>
<dbReference type="Pfam" id="PF00106">
    <property type="entry name" value="adh_short"/>
    <property type="match status" value="1"/>
</dbReference>
<dbReference type="InterPro" id="IPR020904">
    <property type="entry name" value="Sc_DH/Rdtase_CS"/>
</dbReference>
<dbReference type="InterPro" id="IPR036291">
    <property type="entry name" value="NAD(P)-bd_dom_sf"/>
</dbReference>
<evidence type="ECO:0000256" key="2">
    <source>
        <dbReference type="ARBA" id="ARBA00023002"/>
    </source>
</evidence>
<protein>
    <recommendedName>
        <fullName evidence="4">Ketoreductase domain-containing protein</fullName>
    </recommendedName>
</protein>
<dbReference type="Proteomes" id="UP001159405">
    <property type="component" value="Unassembled WGS sequence"/>
</dbReference>
<dbReference type="PANTHER" id="PTHR24322:SF736">
    <property type="entry name" value="RETINOL DEHYDROGENASE 10"/>
    <property type="match status" value="1"/>
</dbReference>
<name>A0ABN8RSY5_9CNID</name>
<dbReference type="PROSITE" id="PS00061">
    <property type="entry name" value="ADH_SHORT"/>
    <property type="match status" value="1"/>
</dbReference>
<evidence type="ECO:0000256" key="3">
    <source>
        <dbReference type="RuleBase" id="RU000363"/>
    </source>
</evidence>
<accession>A0ABN8RSY5</accession>
<dbReference type="SMART" id="SM00822">
    <property type="entry name" value="PKS_KR"/>
    <property type="match status" value="1"/>
</dbReference>
<proteinExistence type="inferred from homology"/>
<feature type="domain" description="Ketoreductase" evidence="4">
    <location>
        <begin position="37"/>
        <end position="209"/>
    </location>
</feature>
<dbReference type="PRINTS" id="PR00080">
    <property type="entry name" value="SDRFAMILY"/>
</dbReference>
<evidence type="ECO:0000259" key="4">
    <source>
        <dbReference type="SMART" id="SM00822"/>
    </source>
</evidence>
<dbReference type="InterPro" id="IPR002347">
    <property type="entry name" value="SDR_fam"/>
</dbReference>
<keyword evidence="2" id="KW-0560">Oxidoreductase</keyword>
<dbReference type="SUPFAM" id="SSF51735">
    <property type="entry name" value="NAD(P)-binding Rossmann-fold domains"/>
    <property type="match status" value="1"/>
</dbReference>